<dbReference type="Proteomes" id="UP000268696">
    <property type="component" value="Chromosome"/>
</dbReference>
<evidence type="ECO:0000313" key="1">
    <source>
        <dbReference type="EMBL" id="AZE53725.1"/>
    </source>
</evidence>
<proteinExistence type="predicted"/>
<name>A0A3G7U2X4_9PSED</name>
<reference evidence="1 2" key="1">
    <citation type="submission" date="2018-03" db="EMBL/GenBank/DDBJ databases">
        <title>Diversity of phytobeneficial traits revealed by whole-genome analysis of worldwide-isolated phenazine-producing Pseudomonas spp.</title>
        <authorList>
            <person name="Biessy A."/>
            <person name="Novinscak A."/>
            <person name="Blom J."/>
            <person name="Leger G."/>
            <person name="Thomashow L.S."/>
            <person name="Cazorla F.M."/>
            <person name="Josic D."/>
            <person name="Filion M."/>
        </authorList>
    </citation>
    <scope>NUCLEOTIDE SEQUENCE [LARGE SCALE GENOMIC DNA]</scope>
    <source>
        <strain evidence="1 2">30B</strain>
    </source>
</reference>
<accession>A0A3G7U2X4</accession>
<organism evidence="1 2">
    <name type="scientific">Pseudomonas synxantha</name>
    <dbReference type="NCBI Taxonomy" id="47883"/>
    <lineage>
        <taxon>Bacteria</taxon>
        <taxon>Pseudomonadati</taxon>
        <taxon>Pseudomonadota</taxon>
        <taxon>Gammaproteobacteria</taxon>
        <taxon>Pseudomonadales</taxon>
        <taxon>Pseudomonadaceae</taxon>
        <taxon>Pseudomonas</taxon>
    </lineage>
</organism>
<evidence type="ECO:0000313" key="2">
    <source>
        <dbReference type="Proteomes" id="UP000268696"/>
    </source>
</evidence>
<dbReference type="AlphaFoldDB" id="A0A3G7U2X4"/>
<protein>
    <submittedName>
        <fullName evidence="1">Uncharacterized protein</fullName>
    </submittedName>
</protein>
<sequence length="37" mass="4113">MKKDSHANFLQQLIAQSLDTPGLRLSVSRLAPKFTLS</sequence>
<gene>
    <name evidence="1" type="ORF">C4K03_1554</name>
</gene>
<dbReference type="EMBL" id="CP027754">
    <property type="protein sequence ID" value="AZE53725.1"/>
    <property type="molecule type" value="Genomic_DNA"/>
</dbReference>